<feature type="chain" id="PRO_5003315504" description="Peptidyl-prolyl cis-trans isomerase" evidence="7">
    <location>
        <begin position="25"/>
        <end position="316"/>
    </location>
</feature>
<dbReference type="Proteomes" id="UP000008460">
    <property type="component" value="Chromosome"/>
</dbReference>
<feature type="signal peptide" evidence="7">
    <location>
        <begin position="1"/>
        <end position="24"/>
    </location>
</feature>
<evidence type="ECO:0000256" key="5">
    <source>
        <dbReference type="PROSITE-ProRule" id="PRU00277"/>
    </source>
</evidence>
<keyword evidence="7" id="KW-0732">Signal</keyword>
<gene>
    <name evidence="9" type="ordered locus">Celf_3689</name>
</gene>
<dbReference type="STRING" id="590998.Celf_3689"/>
<organism evidence="9 10">
    <name type="scientific">Cellulomonas fimi (strain ATCC 484 / DSM 20113 / JCM 1341 / CCUG 24087 / LMG 16345 / NBRC 15513 / NCIMB 8980 / NCTC 7547 / NRS-133)</name>
    <dbReference type="NCBI Taxonomy" id="590998"/>
    <lineage>
        <taxon>Bacteria</taxon>
        <taxon>Bacillati</taxon>
        <taxon>Actinomycetota</taxon>
        <taxon>Actinomycetes</taxon>
        <taxon>Micrococcales</taxon>
        <taxon>Cellulomonadaceae</taxon>
        <taxon>Cellulomonas</taxon>
    </lineage>
</organism>
<name>F4H4K1_CELFA</name>
<keyword evidence="4 5" id="KW-0413">Isomerase</keyword>
<reference evidence="9 10" key="1">
    <citation type="submission" date="2011-04" db="EMBL/GenBank/DDBJ databases">
        <title>Complete sequence of Cellulomonas fimi ATCC 484.</title>
        <authorList>
            <consortium name="US DOE Joint Genome Institute"/>
            <person name="Lucas S."/>
            <person name="Han J."/>
            <person name="Lapidus A."/>
            <person name="Cheng J.-F."/>
            <person name="Goodwin L."/>
            <person name="Pitluck S."/>
            <person name="Peters L."/>
            <person name="Chertkov O."/>
            <person name="Detter J.C."/>
            <person name="Han C."/>
            <person name="Tapia R."/>
            <person name="Land M."/>
            <person name="Hauser L."/>
            <person name="Kyrpides N."/>
            <person name="Ivanova N."/>
            <person name="Ovchinnikova G."/>
            <person name="Pagani I."/>
            <person name="Mead D."/>
            <person name="Brumm P."/>
            <person name="Woyke T."/>
        </authorList>
    </citation>
    <scope>NUCLEOTIDE SEQUENCE [LARGE SCALE GENOMIC DNA]</scope>
    <source>
        <strain evidence="10">ATCC 484 / DSM 20113 / JCM 1341 / NBRC 15513 / NCIMB 8980 / NCTC 7547</strain>
    </source>
</reference>
<dbReference type="eggNOG" id="COG0545">
    <property type="taxonomic scope" value="Bacteria"/>
</dbReference>
<evidence type="ECO:0000256" key="4">
    <source>
        <dbReference type="ARBA" id="ARBA00023235"/>
    </source>
</evidence>
<dbReference type="PANTHER" id="PTHR43811">
    <property type="entry name" value="FKBP-TYPE PEPTIDYL-PROLYL CIS-TRANS ISOMERASE FKPA"/>
    <property type="match status" value="1"/>
</dbReference>
<dbReference type="PROSITE" id="PS50059">
    <property type="entry name" value="FKBP_PPIASE"/>
    <property type="match status" value="1"/>
</dbReference>
<dbReference type="InterPro" id="IPR046357">
    <property type="entry name" value="PPIase_dom_sf"/>
</dbReference>
<dbReference type="SUPFAM" id="SSF54534">
    <property type="entry name" value="FKBP-like"/>
    <property type="match status" value="2"/>
</dbReference>
<evidence type="ECO:0000256" key="2">
    <source>
        <dbReference type="ARBA" id="ARBA00006577"/>
    </source>
</evidence>
<dbReference type="KEGG" id="cfi:Celf_3689"/>
<sequence length="316" mass="32001">MRRTTTARAIAAATTALVLSLSLAACSGDGGSDDSPSADASASVSAAQAADQAALAKVKVEGEPGEEPKVTLPSTPFNVTTFVAHLVQDGDGAAIEDGQNLTVHMVMVSGTDGSTMGSTYPDSPETVTAGATSIAELDKELEGAHVGARVLVALSSGENNTQVYAMEVVDAVTIPDRAEGEAVAPVEGLPTVTLGEDGAPSITPSTAAAPTTLVAQPLIKGSGPAVESGQTVTVKYTGWLWDGTEFDSSWSKDTTFPFQVGAGQVIPGWDTGVTGQTVGSQVLLVVPPDQGYGDQDNGTIPANSTLVFVVDILDAR</sequence>
<feature type="domain" description="PPIase FKBP-type" evidence="8">
    <location>
        <begin position="229"/>
        <end position="316"/>
    </location>
</feature>
<evidence type="ECO:0000313" key="10">
    <source>
        <dbReference type="Proteomes" id="UP000008460"/>
    </source>
</evidence>
<dbReference type="PANTHER" id="PTHR43811:SF19">
    <property type="entry name" value="39 KDA FK506-BINDING NUCLEAR PROTEIN"/>
    <property type="match status" value="1"/>
</dbReference>
<accession>F4H4K1</accession>
<dbReference type="EC" id="5.2.1.8" evidence="6"/>
<evidence type="ECO:0000313" key="9">
    <source>
        <dbReference type="EMBL" id="AEE47796.1"/>
    </source>
</evidence>
<keyword evidence="3 5" id="KW-0697">Rotamase</keyword>
<evidence type="ECO:0000256" key="7">
    <source>
        <dbReference type="SAM" id="SignalP"/>
    </source>
</evidence>
<evidence type="ECO:0000256" key="3">
    <source>
        <dbReference type="ARBA" id="ARBA00023110"/>
    </source>
</evidence>
<comment type="similarity">
    <text evidence="2 6">Belongs to the FKBP-type PPIase family.</text>
</comment>
<dbReference type="RefSeq" id="WP_013772819.1">
    <property type="nucleotide sequence ID" value="NC_015514.1"/>
</dbReference>
<evidence type="ECO:0000256" key="6">
    <source>
        <dbReference type="RuleBase" id="RU003915"/>
    </source>
</evidence>
<keyword evidence="10" id="KW-1185">Reference proteome</keyword>
<evidence type="ECO:0000256" key="1">
    <source>
        <dbReference type="ARBA" id="ARBA00000971"/>
    </source>
</evidence>
<dbReference type="EMBL" id="CP002666">
    <property type="protein sequence ID" value="AEE47796.1"/>
    <property type="molecule type" value="Genomic_DNA"/>
</dbReference>
<protein>
    <recommendedName>
        <fullName evidence="6">Peptidyl-prolyl cis-trans isomerase</fullName>
        <ecNumber evidence="6">5.2.1.8</ecNumber>
    </recommendedName>
</protein>
<comment type="catalytic activity">
    <reaction evidence="1 5 6">
        <text>[protein]-peptidylproline (omega=180) = [protein]-peptidylproline (omega=0)</text>
        <dbReference type="Rhea" id="RHEA:16237"/>
        <dbReference type="Rhea" id="RHEA-COMP:10747"/>
        <dbReference type="Rhea" id="RHEA-COMP:10748"/>
        <dbReference type="ChEBI" id="CHEBI:83833"/>
        <dbReference type="ChEBI" id="CHEBI:83834"/>
        <dbReference type="EC" id="5.2.1.8"/>
    </reaction>
</comment>
<dbReference type="InterPro" id="IPR001179">
    <property type="entry name" value="PPIase_FKBP_dom"/>
</dbReference>
<evidence type="ECO:0000259" key="8">
    <source>
        <dbReference type="PROSITE" id="PS50059"/>
    </source>
</evidence>
<dbReference type="PROSITE" id="PS51257">
    <property type="entry name" value="PROKAR_LIPOPROTEIN"/>
    <property type="match status" value="1"/>
</dbReference>
<dbReference type="Gene3D" id="3.10.50.40">
    <property type="match status" value="1"/>
</dbReference>
<dbReference type="HOGENOM" id="CLU_053307_0_0_11"/>
<dbReference type="AlphaFoldDB" id="F4H4K1"/>
<proteinExistence type="inferred from homology"/>
<dbReference type="GO" id="GO:0003755">
    <property type="term" value="F:peptidyl-prolyl cis-trans isomerase activity"/>
    <property type="evidence" value="ECO:0007669"/>
    <property type="project" value="UniProtKB-UniRule"/>
</dbReference>
<dbReference type="Pfam" id="PF00254">
    <property type="entry name" value="FKBP_C"/>
    <property type="match status" value="1"/>
</dbReference>